<dbReference type="PANTHER" id="PTHR10408:SF8">
    <property type="entry name" value="O-ACYLTRANSFERASE"/>
    <property type="match status" value="1"/>
</dbReference>
<comment type="similarity">
    <text evidence="2">Belongs to the membrane-bound acyltransferase family. Sterol o-acyltransferase subfamily.</text>
</comment>
<gene>
    <name evidence="10" type="ORF">LAZ67_18000061</name>
</gene>
<evidence type="ECO:0000256" key="9">
    <source>
        <dbReference type="SAM" id="Phobius"/>
    </source>
</evidence>
<evidence type="ECO:0000256" key="5">
    <source>
        <dbReference type="ARBA" id="ARBA00022824"/>
    </source>
</evidence>
<dbReference type="PIRSF" id="PIRSF000439">
    <property type="entry name" value="Oat_ACAT_DAG_ARE"/>
    <property type="match status" value="1"/>
</dbReference>
<reference evidence="10 11" key="1">
    <citation type="submission" date="2022-01" db="EMBL/GenBank/DDBJ databases">
        <title>A chromosomal length assembly of Cordylochernes scorpioides.</title>
        <authorList>
            <person name="Zeh D."/>
            <person name="Zeh J."/>
        </authorList>
    </citation>
    <scope>NUCLEOTIDE SEQUENCE [LARGE SCALE GENOMIC DNA]</scope>
    <source>
        <strain evidence="10">IN4F17</strain>
        <tissue evidence="10">Whole Body</tissue>
    </source>
</reference>
<evidence type="ECO:0000256" key="3">
    <source>
        <dbReference type="ARBA" id="ARBA00022679"/>
    </source>
</evidence>
<keyword evidence="8" id="KW-0012">Acyltransferase</keyword>
<feature type="transmembrane region" description="Helical" evidence="9">
    <location>
        <begin position="243"/>
        <end position="274"/>
    </location>
</feature>
<keyword evidence="4 9" id="KW-0812">Transmembrane</keyword>
<dbReference type="PANTHER" id="PTHR10408">
    <property type="entry name" value="STEROL O-ACYLTRANSFERASE"/>
    <property type="match status" value="1"/>
</dbReference>
<evidence type="ECO:0000313" key="10">
    <source>
        <dbReference type="EMBL" id="UYV79621.1"/>
    </source>
</evidence>
<dbReference type="InterPro" id="IPR014371">
    <property type="entry name" value="Oat_ACAT_DAG_ARE"/>
</dbReference>
<dbReference type="InterPro" id="IPR004299">
    <property type="entry name" value="MBOAT_fam"/>
</dbReference>
<evidence type="ECO:0000256" key="6">
    <source>
        <dbReference type="ARBA" id="ARBA00022989"/>
    </source>
</evidence>
<keyword evidence="7 9" id="KW-0472">Membrane</keyword>
<protein>
    <submittedName>
        <fullName evidence="10">SOAT1</fullName>
    </submittedName>
</protein>
<feature type="transmembrane region" description="Helical" evidence="9">
    <location>
        <begin position="93"/>
        <end position="112"/>
    </location>
</feature>
<dbReference type="Proteomes" id="UP001235939">
    <property type="component" value="Chromosome 18"/>
</dbReference>
<feature type="transmembrane region" description="Helical" evidence="9">
    <location>
        <begin position="217"/>
        <end position="237"/>
    </location>
</feature>
<dbReference type="EMBL" id="CP092880">
    <property type="protein sequence ID" value="UYV79621.1"/>
    <property type="molecule type" value="Genomic_DNA"/>
</dbReference>
<keyword evidence="6 9" id="KW-1133">Transmembrane helix</keyword>
<feature type="transmembrane region" description="Helical" evidence="9">
    <location>
        <begin position="132"/>
        <end position="156"/>
    </location>
</feature>
<evidence type="ECO:0000256" key="1">
    <source>
        <dbReference type="ARBA" id="ARBA00004477"/>
    </source>
</evidence>
<evidence type="ECO:0000256" key="2">
    <source>
        <dbReference type="ARBA" id="ARBA00009010"/>
    </source>
</evidence>
<keyword evidence="5" id="KW-0256">Endoplasmic reticulum</keyword>
<evidence type="ECO:0000256" key="4">
    <source>
        <dbReference type="ARBA" id="ARBA00022692"/>
    </source>
</evidence>
<sequence>MMNLSELRELWCPDGDEKEASPCPEFSKFLYFLFAPTLLYRDHYPRTEFSTLSEDDNNTVTKTSRTIYLKYNITRLMIIYVDGVRTEQVRWKFVVSNFLQVVLGLFYLYFIFQRTLVPLFSDFGLAPLTSKSFMLLVFNCIFPAALIYLIGFFAILHSWFNAFAEMLRFADREFYQDWWNMTSYPEYYRTWNIVVHEWLYFYVYRDFTKVFGSKRMAMHMVFFISAVVHEYILAFSFKFFYPVLYVLFAIMGSEFSTSLTGPLSPVLAAMFIFVTEKGNKTRGWNVFMWLTFFLGNALMCCLYCMEWFARLNCQPLAVSLSNIGAAQKPLYLFLVVSEFGK</sequence>
<evidence type="ECO:0000313" key="11">
    <source>
        <dbReference type="Proteomes" id="UP001235939"/>
    </source>
</evidence>
<evidence type="ECO:0000256" key="7">
    <source>
        <dbReference type="ARBA" id="ARBA00023136"/>
    </source>
</evidence>
<dbReference type="Pfam" id="PF03062">
    <property type="entry name" value="MBOAT"/>
    <property type="match status" value="1"/>
</dbReference>
<organism evidence="10 11">
    <name type="scientific">Cordylochernes scorpioides</name>
    <dbReference type="NCBI Taxonomy" id="51811"/>
    <lineage>
        <taxon>Eukaryota</taxon>
        <taxon>Metazoa</taxon>
        <taxon>Ecdysozoa</taxon>
        <taxon>Arthropoda</taxon>
        <taxon>Chelicerata</taxon>
        <taxon>Arachnida</taxon>
        <taxon>Pseudoscorpiones</taxon>
        <taxon>Cheliferoidea</taxon>
        <taxon>Chernetidae</taxon>
        <taxon>Cordylochernes</taxon>
    </lineage>
</organism>
<keyword evidence="11" id="KW-1185">Reference proteome</keyword>
<feature type="transmembrane region" description="Helical" evidence="9">
    <location>
        <begin position="286"/>
        <end position="309"/>
    </location>
</feature>
<accession>A0ABY6LH83</accession>
<proteinExistence type="inferred from homology"/>
<name>A0ABY6LH83_9ARAC</name>
<keyword evidence="3" id="KW-0808">Transferase</keyword>
<comment type="subcellular location">
    <subcellularLocation>
        <location evidence="1">Endoplasmic reticulum membrane</location>
        <topology evidence="1">Multi-pass membrane protein</topology>
    </subcellularLocation>
</comment>
<evidence type="ECO:0000256" key="8">
    <source>
        <dbReference type="ARBA" id="ARBA00023315"/>
    </source>
</evidence>